<feature type="region of interest" description="Disordered" evidence="3">
    <location>
        <begin position="280"/>
        <end position="301"/>
    </location>
</feature>
<dbReference type="GO" id="GO:0005524">
    <property type="term" value="F:ATP binding"/>
    <property type="evidence" value="ECO:0007669"/>
    <property type="project" value="InterPro"/>
</dbReference>
<sequence length="536" mass="60245">MRRATPLALNLLSLRNLRGHILPLFPTRRFSSLVVNVPRSNIYRFGDGQRAVPALRDVQWSVEEGESWVITGNQRNDIVEVTISKLFAQNMYSIHRYILKILLGHTRITPSPSGGLYPFLVASGRDPHDLIAHVSFAPQRLASGGAFYDFTARYGAVREEDRMTLRESLGTVDESLAETLDLKRLLDLPLVALSNGQTRRARILQALMRNPAPEVLVLTEPLTGLDVEHRPRLLKLLHDLHIKRAPRVIMTLRGQDPVPDWATHIIRAENGKIIVGERSQMVSKHSKRDHKPNDGYKGDPHKIGKPIVEIVGLNIAYHERKILTNVNWTIREGERWHLKGPNVKGSGKTTLLAMITGDHPQSYSQPASSLRLFSKPRRSIPTTTLQRRIGLISPEQYNAFPRRIPGLSVRDAIGTGFDSTYAFRTRTTEEEARIDELIRAFNFGVGKDGEKEFALLSAGEQALVLLMRALVSKAPLLILDEPFAGMDDAMVENSKRYLLEKLEPYQAVVLVTHWAEEVLWPTSAVQQLQLKGGTCI</sequence>
<organism evidence="5 6">
    <name type="scientific">Rhizoctonia solani</name>
    <dbReference type="NCBI Taxonomy" id="456999"/>
    <lineage>
        <taxon>Eukaryota</taxon>
        <taxon>Fungi</taxon>
        <taxon>Dikarya</taxon>
        <taxon>Basidiomycota</taxon>
        <taxon>Agaricomycotina</taxon>
        <taxon>Agaricomycetes</taxon>
        <taxon>Cantharellales</taxon>
        <taxon>Ceratobasidiaceae</taxon>
        <taxon>Rhizoctonia</taxon>
    </lineage>
</organism>
<evidence type="ECO:0000256" key="1">
    <source>
        <dbReference type="ARBA" id="ARBA00005417"/>
    </source>
</evidence>
<dbReference type="GO" id="GO:0016887">
    <property type="term" value="F:ATP hydrolysis activity"/>
    <property type="evidence" value="ECO:0007669"/>
    <property type="project" value="InterPro"/>
</dbReference>
<keyword evidence="2" id="KW-0813">Transport</keyword>
<feature type="compositionally biased region" description="Basic and acidic residues" evidence="3">
    <location>
        <begin position="291"/>
        <end position="301"/>
    </location>
</feature>
<comment type="similarity">
    <text evidence="1">Belongs to the ABC transporter superfamily.</text>
</comment>
<evidence type="ECO:0000313" key="6">
    <source>
        <dbReference type="Proteomes" id="UP000663840"/>
    </source>
</evidence>
<dbReference type="PROSITE" id="PS50893">
    <property type="entry name" value="ABC_TRANSPORTER_2"/>
    <property type="match status" value="2"/>
</dbReference>
<proteinExistence type="inferred from homology"/>
<dbReference type="InterPro" id="IPR027417">
    <property type="entry name" value="P-loop_NTPase"/>
</dbReference>
<dbReference type="Pfam" id="PF00005">
    <property type="entry name" value="ABC_tran"/>
    <property type="match status" value="1"/>
</dbReference>
<evidence type="ECO:0000256" key="2">
    <source>
        <dbReference type="ARBA" id="ARBA00022448"/>
    </source>
</evidence>
<evidence type="ECO:0000256" key="3">
    <source>
        <dbReference type="SAM" id="MobiDB-lite"/>
    </source>
</evidence>
<evidence type="ECO:0000313" key="5">
    <source>
        <dbReference type="EMBL" id="CAE6459859.1"/>
    </source>
</evidence>
<dbReference type="PANTHER" id="PTHR43117">
    <property type="entry name" value="OSMOPROTECTANT IMPORT ATP-BINDING PROTEIN OSMV"/>
    <property type="match status" value="1"/>
</dbReference>
<dbReference type="PANTHER" id="PTHR43117:SF4">
    <property type="entry name" value="OSMOPROTECTANT IMPORT ATP-BINDING PROTEIN OSMV"/>
    <property type="match status" value="1"/>
</dbReference>
<feature type="domain" description="ABC transporter" evidence="4">
    <location>
        <begin position="37"/>
        <end position="295"/>
    </location>
</feature>
<accession>A0A8H3GQ46</accession>
<dbReference type="SUPFAM" id="SSF52540">
    <property type="entry name" value="P-loop containing nucleoside triphosphate hydrolases"/>
    <property type="match status" value="2"/>
</dbReference>
<dbReference type="InterPro" id="IPR003439">
    <property type="entry name" value="ABC_transporter-like_ATP-bd"/>
</dbReference>
<comment type="caution">
    <text evidence="5">The sequence shown here is derived from an EMBL/GenBank/DDBJ whole genome shotgun (WGS) entry which is preliminary data.</text>
</comment>
<feature type="domain" description="ABC transporter" evidence="4">
    <location>
        <begin position="308"/>
        <end position="530"/>
    </location>
</feature>
<dbReference type="AlphaFoldDB" id="A0A8H3GQ46"/>
<name>A0A8H3GQ46_9AGAM</name>
<dbReference type="Proteomes" id="UP000663840">
    <property type="component" value="Unassembled WGS sequence"/>
</dbReference>
<dbReference type="Gene3D" id="3.40.50.300">
    <property type="entry name" value="P-loop containing nucleotide triphosphate hydrolases"/>
    <property type="match status" value="2"/>
</dbReference>
<evidence type="ECO:0000259" key="4">
    <source>
        <dbReference type="PROSITE" id="PS50893"/>
    </source>
</evidence>
<dbReference type="EMBL" id="CAJMWR010003435">
    <property type="protein sequence ID" value="CAE6459859.1"/>
    <property type="molecule type" value="Genomic_DNA"/>
</dbReference>
<gene>
    <name evidence="5" type="ORF">RDB_LOCUS101370</name>
</gene>
<reference evidence="5" key="1">
    <citation type="submission" date="2021-01" db="EMBL/GenBank/DDBJ databases">
        <authorList>
            <person name="Kaushik A."/>
        </authorList>
    </citation>
    <scope>NUCLEOTIDE SEQUENCE</scope>
    <source>
        <strain evidence="5">AG1-1A</strain>
    </source>
</reference>
<protein>
    <recommendedName>
        <fullName evidence="4">ABC transporter domain-containing protein</fullName>
    </recommendedName>
</protein>